<dbReference type="InterPro" id="IPR036986">
    <property type="entry name" value="S4_RNA-bd_sf"/>
</dbReference>
<dbReference type="Gene3D" id="3.30.1370.160">
    <property type="match status" value="1"/>
</dbReference>
<organism evidence="4 5">
    <name type="scientific">Micractinium conductrix</name>
    <dbReference type="NCBI Taxonomy" id="554055"/>
    <lineage>
        <taxon>Eukaryota</taxon>
        <taxon>Viridiplantae</taxon>
        <taxon>Chlorophyta</taxon>
        <taxon>core chlorophytes</taxon>
        <taxon>Trebouxiophyceae</taxon>
        <taxon>Chlorellales</taxon>
        <taxon>Chlorellaceae</taxon>
        <taxon>Chlorella clade</taxon>
        <taxon>Micractinium</taxon>
    </lineage>
</organism>
<dbReference type="Proteomes" id="UP000239649">
    <property type="component" value="Unassembled WGS sequence"/>
</dbReference>
<feature type="compositionally biased region" description="Gly residues" evidence="2">
    <location>
        <begin position="41"/>
        <end position="54"/>
    </location>
</feature>
<accession>A0A2P6V4F5</accession>
<dbReference type="Gene3D" id="3.30.70.330">
    <property type="match status" value="1"/>
</dbReference>
<dbReference type="Pfam" id="PF17774">
    <property type="entry name" value="YlmH_RBD"/>
    <property type="match status" value="1"/>
</dbReference>
<dbReference type="InterPro" id="IPR002942">
    <property type="entry name" value="S4_RNA-bd"/>
</dbReference>
<evidence type="ECO:0000313" key="4">
    <source>
        <dbReference type="EMBL" id="PSC68957.1"/>
    </source>
</evidence>
<dbReference type="PROSITE" id="PS50889">
    <property type="entry name" value="S4"/>
    <property type="match status" value="1"/>
</dbReference>
<feature type="region of interest" description="Disordered" evidence="2">
    <location>
        <begin position="30"/>
        <end position="62"/>
    </location>
</feature>
<proteinExistence type="predicted"/>
<dbReference type="NCBIfam" id="TIGR03069">
    <property type="entry name" value="PS_II_S4"/>
    <property type="match status" value="1"/>
</dbReference>
<comment type="caution">
    <text evidence="4">The sequence shown here is derived from an EMBL/GenBank/DDBJ whole genome shotgun (WGS) entry which is preliminary data.</text>
</comment>
<evidence type="ECO:0000256" key="2">
    <source>
        <dbReference type="SAM" id="MobiDB-lite"/>
    </source>
</evidence>
<dbReference type="SMART" id="SM00363">
    <property type="entry name" value="S4"/>
    <property type="match status" value="1"/>
</dbReference>
<reference evidence="4 5" key="1">
    <citation type="journal article" date="2018" name="Plant J.">
        <title>Genome sequences of Chlorella sorokiniana UTEX 1602 and Micractinium conductrix SAG 241.80: implications to maltose excretion by a green alga.</title>
        <authorList>
            <person name="Arriola M.B."/>
            <person name="Velmurugan N."/>
            <person name="Zhang Y."/>
            <person name="Plunkett M.H."/>
            <person name="Hondzo H."/>
            <person name="Barney B.M."/>
        </authorList>
    </citation>
    <scope>NUCLEOTIDE SEQUENCE [LARGE SCALE GENOMIC DNA]</scope>
    <source>
        <strain evidence="4 5">SAG 241.80</strain>
    </source>
</reference>
<name>A0A2P6V4F5_9CHLO</name>
<dbReference type="AlphaFoldDB" id="A0A2P6V4F5"/>
<dbReference type="PANTHER" id="PTHR13633:SF3">
    <property type="entry name" value="MITOCHONDRIAL TRANSCRIPTION RESCUE FACTOR 1"/>
    <property type="match status" value="1"/>
</dbReference>
<dbReference type="CDD" id="cd00165">
    <property type="entry name" value="S4"/>
    <property type="match status" value="1"/>
</dbReference>
<protein>
    <submittedName>
        <fullName evidence="4">Photosystem II S4 domain</fullName>
    </submittedName>
</protein>
<feature type="domain" description="RNA-binding S4" evidence="3">
    <location>
        <begin position="250"/>
        <end position="312"/>
    </location>
</feature>
<dbReference type="SUPFAM" id="SSF55174">
    <property type="entry name" value="Alpha-L RNA-binding motif"/>
    <property type="match status" value="1"/>
</dbReference>
<evidence type="ECO:0000256" key="1">
    <source>
        <dbReference type="PROSITE-ProRule" id="PRU00182"/>
    </source>
</evidence>
<dbReference type="Gene3D" id="3.10.290.10">
    <property type="entry name" value="RNA-binding S4 domain"/>
    <property type="match status" value="1"/>
</dbReference>
<keyword evidence="1" id="KW-0694">RNA-binding</keyword>
<dbReference type="GO" id="GO:0003723">
    <property type="term" value="F:RNA binding"/>
    <property type="evidence" value="ECO:0007669"/>
    <property type="project" value="UniProtKB-KW"/>
</dbReference>
<dbReference type="STRING" id="554055.A0A2P6V4F5"/>
<keyword evidence="5" id="KW-1185">Reference proteome</keyword>
<sequence>MPPISACARSFPTALPRALKSTTRLPGLLPARGWRPWSSSGDGGGGDGSSGGGSNTRLAAAPRGDLLRGVDADNREAVARIVEQAQRAADSWSVAWSDFYTPPVVADALVVLQRMADVGGLPWGGYPQAERCRLALGREEAIEGLSADPSLLDGVAALQCKGNFLFDPATHRDFLGACLGTGIERDKVGDILVTGEQGAQILVAPHLVEHLEGALTQVRTVPVLASVIPLADLQVRAPRVEALSSVEASLRLDAVASAGFRMSRSKMTDLVKSGDVRVNWRSGCKASADVKAGDVISVAGKGRLEIKAAERTAKGKFRVEMQRYL</sequence>
<dbReference type="OrthoDB" id="4150at2759"/>
<dbReference type="InterPro" id="IPR012677">
    <property type="entry name" value="Nucleotide-bd_a/b_plait_sf"/>
</dbReference>
<dbReference type="InterPro" id="IPR017506">
    <property type="entry name" value="PSII_S4"/>
</dbReference>
<evidence type="ECO:0000259" key="3">
    <source>
        <dbReference type="SMART" id="SM00363"/>
    </source>
</evidence>
<dbReference type="PANTHER" id="PTHR13633">
    <property type="entry name" value="MITOCHONDRIAL TRANSCRIPTION RESCUE FACTOR 1"/>
    <property type="match status" value="1"/>
</dbReference>
<dbReference type="EMBL" id="LHPF02000031">
    <property type="protein sequence ID" value="PSC68957.1"/>
    <property type="molecule type" value="Genomic_DNA"/>
</dbReference>
<gene>
    <name evidence="4" type="ORF">C2E20_7521</name>
</gene>
<dbReference type="InterPro" id="IPR040591">
    <property type="entry name" value="RqcP2_RBD"/>
</dbReference>
<evidence type="ECO:0000313" key="5">
    <source>
        <dbReference type="Proteomes" id="UP000239649"/>
    </source>
</evidence>